<organism evidence="3 4">
    <name type="scientific">Poriferisphaera corsica</name>
    <dbReference type="NCBI Taxonomy" id="2528020"/>
    <lineage>
        <taxon>Bacteria</taxon>
        <taxon>Pseudomonadati</taxon>
        <taxon>Planctomycetota</taxon>
        <taxon>Phycisphaerae</taxon>
        <taxon>Phycisphaerales</taxon>
        <taxon>Phycisphaeraceae</taxon>
        <taxon>Poriferisphaera</taxon>
    </lineage>
</organism>
<evidence type="ECO:0000313" key="3">
    <source>
        <dbReference type="EMBL" id="QDU33571.1"/>
    </source>
</evidence>
<keyword evidence="1" id="KW-0732">Signal</keyword>
<evidence type="ECO:0000256" key="1">
    <source>
        <dbReference type="SAM" id="SignalP"/>
    </source>
</evidence>
<dbReference type="NCBIfam" id="TIGR02595">
    <property type="entry name" value="PEP_CTERM"/>
    <property type="match status" value="1"/>
</dbReference>
<name>A0A517YTL7_9BACT</name>
<dbReference type="GO" id="GO:0000272">
    <property type="term" value="P:polysaccharide catabolic process"/>
    <property type="evidence" value="ECO:0007669"/>
    <property type="project" value="InterPro"/>
</dbReference>
<evidence type="ECO:0000259" key="2">
    <source>
        <dbReference type="Pfam" id="PF07589"/>
    </source>
</evidence>
<dbReference type="InterPro" id="IPR013424">
    <property type="entry name" value="Ice-binding_C"/>
</dbReference>
<dbReference type="Proteomes" id="UP000317369">
    <property type="component" value="Chromosome"/>
</dbReference>
<dbReference type="KEGG" id="pcor:KS4_16220"/>
<feature type="chain" id="PRO_5022091665" description="Ice-binding protein C-terminal domain-containing protein" evidence="1">
    <location>
        <begin position="28"/>
        <end position="1041"/>
    </location>
</feature>
<dbReference type="OrthoDB" id="290802at2"/>
<protein>
    <recommendedName>
        <fullName evidence="2">Ice-binding protein C-terminal domain-containing protein</fullName>
    </recommendedName>
</protein>
<gene>
    <name evidence="3" type="ORF">KS4_16220</name>
</gene>
<dbReference type="AlphaFoldDB" id="A0A517YTL7"/>
<keyword evidence="4" id="KW-1185">Reference proteome</keyword>
<feature type="domain" description="Ice-binding protein C-terminal" evidence="2">
    <location>
        <begin position="1018"/>
        <end position="1038"/>
    </location>
</feature>
<accession>A0A517YTL7</accession>
<feature type="signal peptide" evidence="1">
    <location>
        <begin position="1"/>
        <end position="27"/>
    </location>
</feature>
<dbReference type="Gene3D" id="1.10.1330.10">
    <property type="entry name" value="Dockerin domain"/>
    <property type="match status" value="1"/>
</dbReference>
<dbReference type="EMBL" id="CP036425">
    <property type="protein sequence ID" value="QDU33571.1"/>
    <property type="molecule type" value="Genomic_DNA"/>
</dbReference>
<dbReference type="SUPFAM" id="SSF63446">
    <property type="entry name" value="Type I dockerin domain"/>
    <property type="match status" value="1"/>
</dbReference>
<dbReference type="Pfam" id="PF07589">
    <property type="entry name" value="PEP-CTERM"/>
    <property type="match status" value="1"/>
</dbReference>
<proteinExistence type="predicted"/>
<dbReference type="RefSeq" id="WP_145076712.1">
    <property type="nucleotide sequence ID" value="NZ_CP036425.1"/>
</dbReference>
<reference evidence="3 4" key="1">
    <citation type="submission" date="2019-02" db="EMBL/GenBank/DDBJ databases">
        <title>Deep-cultivation of Planctomycetes and their phenomic and genomic characterization uncovers novel biology.</title>
        <authorList>
            <person name="Wiegand S."/>
            <person name="Jogler M."/>
            <person name="Boedeker C."/>
            <person name="Pinto D."/>
            <person name="Vollmers J."/>
            <person name="Rivas-Marin E."/>
            <person name="Kohn T."/>
            <person name="Peeters S.H."/>
            <person name="Heuer A."/>
            <person name="Rast P."/>
            <person name="Oberbeckmann S."/>
            <person name="Bunk B."/>
            <person name="Jeske O."/>
            <person name="Meyerdierks A."/>
            <person name="Storesund J.E."/>
            <person name="Kallscheuer N."/>
            <person name="Luecker S."/>
            <person name="Lage O.M."/>
            <person name="Pohl T."/>
            <person name="Merkel B.J."/>
            <person name="Hornburger P."/>
            <person name="Mueller R.-W."/>
            <person name="Bruemmer F."/>
            <person name="Labrenz M."/>
            <person name="Spormann A.M."/>
            <person name="Op den Camp H."/>
            <person name="Overmann J."/>
            <person name="Amann R."/>
            <person name="Jetten M.S.M."/>
            <person name="Mascher T."/>
            <person name="Medema M.H."/>
            <person name="Devos D.P."/>
            <person name="Kaster A.-K."/>
            <person name="Ovreas L."/>
            <person name="Rohde M."/>
            <person name="Galperin M.Y."/>
            <person name="Jogler C."/>
        </authorList>
    </citation>
    <scope>NUCLEOTIDE SEQUENCE [LARGE SCALE GENOMIC DNA]</scope>
    <source>
        <strain evidence="3 4">KS4</strain>
    </source>
</reference>
<evidence type="ECO:0000313" key="4">
    <source>
        <dbReference type="Proteomes" id="UP000317369"/>
    </source>
</evidence>
<dbReference type="InterPro" id="IPR036439">
    <property type="entry name" value="Dockerin_dom_sf"/>
</dbReference>
<sequence length="1041" mass="108116" precursor="true">MIKVPKYQTATLLAAFCAMSLVSTSHAGFSETSTNTHDYQIGIGEEPYKVQTTGDNIINVGQNITGTNPASPHQVDFTGTNNGYWLYTYHPATINYDGKVSINTDKATFQGFSTGSATTLDVNFSNTALLQVTSTGLNTRGFNHSGTGHINFSDFAGTLQVQSGYDDSAASLGTYGLYAYRGDINFDSIAQSGIISVISDSDQTASVFSWGSDINVNGSFAGQVNTISSGYNAYGFYARNDMTINNVSNTSNVNVSGSYNIRGLNSQVGTLYITNDFAGDINIKADKITDPNQVNTHLKSGAMGLAGNGGINIGGSITADSTISISGDGNYASGLHSYSSDINIAGSLAGKILVTAGNRNTFSNAYGLDAKGITLGSMADTGYIRVNADGGYNSGIRASANDIVIAGNLAGDIDVSSTGNANSGIYANHNFTANAVAETSHINVSGYSSVRGIEAAFGSISITNDFAGDITINADKNQVNNLSRACGLSAYQNITIGNLTNKSSISVAATGWDVNGLFAGYGDISIGSVAGNINVESGHQNARGIYAKNNITLNEIADSSNTTVKGNGTYIYGIIAGNQLSIAGDIAGDIIVESQGGKVHGLNAHNGITANAVTENSRIEISAIDDSCGIISGNGSITINQDYAGDIIVNSSNSKAVGISAAQNITMNSLTENSEINVSTPNSYAYGMYAKNGTISLNDLSGSVKVEGATAVYGIYGNTLNLNNISGTVSAVATNTSSATAAIVASGSSDDFVALATGANIVGDINLNGNTSEGDQDTLTLRGSGSYNYNLYNIETLNVEQGDANTKDHTWKLNLDKQDAAGTNRFVNTNINHGLLSVNQNFQTENLTIQNDGGLAFTLTTPTEDIALNVTQNAALAGTLKIANIDNTSISQIGDQYTLIDAAAITGKFDNITGNRLDYHTRLAVLYATDSVTAQTALVGDIDLNGVVNDLDATILAASYGQTGLFSWATGDIDGDGTVGYFDELLLASHYGTSTSSLNSQTFNAAANTQAYFTFKNVPEPSSLALLGMGGLLFVRRRSAS</sequence>